<keyword evidence="7" id="KW-1185">Reference proteome</keyword>
<dbReference type="VEuPathDB" id="FungiDB:P170DRAFT_404383"/>
<evidence type="ECO:0000256" key="2">
    <source>
        <dbReference type="ARBA" id="ARBA00023125"/>
    </source>
</evidence>
<evidence type="ECO:0000256" key="3">
    <source>
        <dbReference type="ARBA" id="ARBA00023163"/>
    </source>
</evidence>
<feature type="domain" description="Zn(2)-C6 fungal-type" evidence="5">
    <location>
        <begin position="16"/>
        <end position="44"/>
    </location>
</feature>
<comment type="caution">
    <text evidence="6">The sequence shown here is derived from an EMBL/GenBank/DDBJ whole genome shotgun (WGS) entry which is preliminary data.</text>
</comment>
<keyword evidence="3" id="KW-0804">Transcription</keyword>
<reference evidence="6 7" key="1">
    <citation type="submission" date="2016-12" db="EMBL/GenBank/DDBJ databases">
        <title>The genomes of Aspergillus section Nigri reveals drivers in fungal speciation.</title>
        <authorList>
            <consortium name="DOE Joint Genome Institute"/>
            <person name="Vesth T.C."/>
            <person name="Nybo J."/>
            <person name="Theobald S."/>
            <person name="Brandl J."/>
            <person name="Frisvad J.C."/>
            <person name="Nielsen K.F."/>
            <person name="Lyhne E.K."/>
            <person name="Kogle M.E."/>
            <person name="Kuo A."/>
            <person name="Riley R."/>
            <person name="Clum A."/>
            <person name="Nolan M."/>
            <person name="Lipzen A."/>
            <person name="Salamov A."/>
            <person name="Henrissat B."/>
            <person name="Wiebenga A."/>
            <person name="De Vries R.P."/>
            <person name="Grigoriev I.V."/>
            <person name="Mortensen U.H."/>
            <person name="Andersen M.R."/>
            <person name="Baker S.E."/>
        </authorList>
    </citation>
    <scope>NUCLEOTIDE SEQUENCE [LARGE SCALE GENOMIC DNA]</scope>
    <source>
        <strain evidence="6 7">IBT 23096</strain>
    </source>
</reference>
<keyword evidence="4" id="KW-0539">Nucleus</keyword>
<dbReference type="GeneID" id="36554223"/>
<dbReference type="PANTHER" id="PTHR31069">
    <property type="entry name" value="OLEATE-ACTIVATED TRANSCRIPTION FACTOR 1-RELATED"/>
    <property type="match status" value="1"/>
</dbReference>
<dbReference type="GO" id="GO:0008270">
    <property type="term" value="F:zinc ion binding"/>
    <property type="evidence" value="ECO:0007669"/>
    <property type="project" value="InterPro"/>
</dbReference>
<evidence type="ECO:0000259" key="5">
    <source>
        <dbReference type="PROSITE" id="PS50048"/>
    </source>
</evidence>
<proteinExistence type="predicted"/>
<dbReference type="OrthoDB" id="5089701at2759"/>
<dbReference type="InterPro" id="IPR021858">
    <property type="entry name" value="Fun_TF"/>
</dbReference>
<organism evidence="6 7">
    <name type="scientific">Aspergillus steynii IBT 23096</name>
    <dbReference type="NCBI Taxonomy" id="1392250"/>
    <lineage>
        <taxon>Eukaryota</taxon>
        <taxon>Fungi</taxon>
        <taxon>Dikarya</taxon>
        <taxon>Ascomycota</taxon>
        <taxon>Pezizomycotina</taxon>
        <taxon>Eurotiomycetes</taxon>
        <taxon>Eurotiomycetidae</taxon>
        <taxon>Eurotiales</taxon>
        <taxon>Aspergillaceae</taxon>
        <taxon>Aspergillus</taxon>
        <taxon>Aspergillus subgen. Circumdati</taxon>
    </lineage>
</organism>
<dbReference type="InterPro" id="IPR036864">
    <property type="entry name" value="Zn2-C6_fun-type_DNA-bd_sf"/>
</dbReference>
<gene>
    <name evidence="6" type="ORF">P170DRAFT_404383</name>
</gene>
<dbReference type="STRING" id="1392250.A0A2I2GKF4"/>
<dbReference type="Gene3D" id="4.10.240.10">
    <property type="entry name" value="Zn(2)-C6 fungal-type DNA-binding domain"/>
    <property type="match status" value="1"/>
</dbReference>
<dbReference type="Pfam" id="PF11951">
    <property type="entry name" value="Fungal_trans_2"/>
    <property type="match status" value="1"/>
</dbReference>
<dbReference type="GO" id="GO:0000981">
    <property type="term" value="F:DNA-binding transcription factor activity, RNA polymerase II-specific"/>
    <property type="evidence" value="ECO:0007669"/>
    <property type="project" value="InterPro"/>
</dbReference>
<evidence type="ECO:0000256" key="1">
    <source>
        <dbReference type="ARBA" id="ARBA00023015"/>
    </source>
</evidence>
<protein>
    <recommendedName>
        <fullName evidence="5">Zn(2)-C6 fungal-type domain-containing protein</fullName>
    </recommendedName>
</protein>
<evidence type="ECO:0000313" key="6">
    <source>
        <dbReference type="EMBL" id="PLB53355.1"/>
    </source>
</evidence>
<dbReference type="InterPro" id="IPR001138">
    <property type="entry name" value="Zn2Cys6_DnaBD"/>
</dbReference>
<accession>A0A2I2GKF4</accession>
<dbReference type="GO" id="GO:0003677">
    <property type="term" value="F:DNA binding"/>
    <property type="evidence" value="ECO:0007669"/>
    <property type="project" value="UniProtKB-KW"/>
</dbReference>
<dbReference type="InterPro" id="IPR050675">
    <property type="entry name" value="OAF3"/>
</dbReference>
<dbReference type="RefSeq" id="XP_024708657.1">
    <property type="nucleotide sequence ID" value="XM_024846524.1"/>
</dbReference>
<dbReference type="Proteomes" id="UP000234275">
    <property type="component" value="Unassembled WGS sequence"/>
</dbReference>
<sequence length="730" mass="82445">MMSRRSETRRVHSLGGCKTCRGRHVRCDRNRPVCRQCTARSLTCEGYPEEIRWMPAEGDQSRGKRRKGKCDSGGSVGVRHYMYTEEHARRSMSNAINKDLLRGSVDVTLQEIDAYSCDPNFASKDHLIVGPFAVLNFEKPACLLEIEDIGPRTQDSNTSAYLTPPNDCLPTTVAPDISSYADGLLQWSDLFSFNDDLYGLASDLLMDCEVGIDSTPCPQIQSPKDALCDGPDLFQNITLNEPQMKLQLPPVDLSKEAGFLIRHFRKVIVPQLTVIPPSKSPWDTLNIPAALETLGQLTALGSESISHARLANFYSLQACAATHLATTPLTSIAEPNSKDYWKRVSEQAYAEAKHNMKLSLENESEGPKKAKFKDQMMALYGIAECAIFSCQQRDVRCYLMDAERLLRSRGFSKKKVSRKVRLLFNINTWLRIVGESTYVLHDHSSIESFVGSINFHCRPRESIAREHLTVSAPDQGIRLDDFLLFENIENNLNIDEPKDRRLDLRDIHLQDSRKSSESLSYQVYGMSETWLSLVSQTTRLANVMDALRAAQDAELPVAQHVIRAVQRREMRLENVIQFFVGRSSDTDHTLGRSAPYAHVLQALDSALVILFYRRVRRVHAAILETHISKVTHALDAFYSTLDEEIIPGPGTLWPLFIAGCEATTKVQREAVWDLVQRGEAKSGLAPYKLLKEIISEVWTKQDDRRTLNCSQPLPTWMDVLRLKQSWPVFA</sequence>
<keyword evidence="2" id="KW-0238">DNA-binding</keyword>
<dbReference type="PROSITE" id="PS50048">
    <property type="entry name" value="ZN2_CY6_FUNGAL_2"/>
    <property type="match status" value="1"/>
</dbReference>
<dbReference type="SMART" id="SM00066">
    <property type="entry name" value="GAL4"/>
    <property type="match status" value="1"/>
</dbReference>
<dbReference type="PROSITE" id="PS00463">
    <property type="entry name" value="ZN2_CY6_FUNGAL_1"/>
    <property type="match status" value="1"/>
</dbReference>
<evidence type="ECO:0000313" key="7">
    <source>
        <dbReference type="Proteomes" id="UP000234275"/>
    </source>
</evidence>
<name>A0A2I2GKF4_9EURO</name>
<dbReference type="SUPFAM" id="SSF57701">
    <property type="entry name" value="Zn2/Cys6 DNA-binding domain"/>
    <property type="match status" value="1"/>
</dbReference>
<dbReference type="EMBL" id="MSFO01000002">
    <property type="protein sequence ID" value="PLB53355.1"/>
    <property type="molecule type" value="Genomic_DNA"/>
</dbReference>
<dbReference type="AlphaFoldDB" id="A0A2I2GKF4"/>
<keyword evidence="1" id="KW-0805">Transcription regulation</keyword>
<evidence type="ECO:0000256" key="4">
    <source>
        <dbReference type="ARBA" id="ARBA00023242"/>
    </source>
</evidence>
<dbReference type="CDD" id="cd00067">
    <property type="entry name" value="GAL4"/>
    <property type="match status" value="1"/>
</dbReference>
<dbReference type="Pfam" id="PF00172">
    <property type="entry name" value="Zn_clus"/>
    <property type="match status" value="1"/>
</dbReference>
<dbReference type="PANTHER" id="PTHR31069:SF25">
    <property type="entry name" value="TRANSCRIPTION FACTOR, PUTATIVE (EUROFUNG)-RELATED"/>
    <property type="match status" value="1"/>
</dbReference>
<dbReference type="GO" id="GO:0009893">
    <property type="term" value="P:positive regulation of metabolic process"/>
    <property type="evidence" value="ECO:0007669"/>
    <property type="project" value="UniProtKB-ARBA"/>
</dbReference>